<evidence type="ECO:0000313" key="2">
    <source>
        <dbReference type="EMBL" id="MFD1325558.1"/>
    </source>
</evidence>
<dbReference type="InterPro" id="IPR029063">
    <property type="entry name" value="SAM-dependent_MTases_sf"/>
</dbReference>
<accession>A0ABW3YNT3</accession>
<dbReference type="CDD" id="cd02440">
    <property type="entry name" value="AdoMet_MTases"/>
    <property type="match status" value="1"/>
</dbReference>
<dbReference type="GO" id="GO:0032259">
    <property type="term" value="P:methylation"/>
    <property type="evidence" value="ECO:0007669"/>
    <property type="project" value="UniProtKB-KW"/>
</dbReference>
<dbReference type="PIRSF" id="PIRSF017393">
    <property type="entry name" value="MTase_SAV2177"/>
    <property type="match status" value="1"/>
</dbReference>
<feature type="region of interest" description="Disordered" evidence="1">
    <location>
        <begin position="246"/>
        <end position="268"/>
    </location>
</feature>
<evidence type="ECO:0000313" key="3">
    <source>
        <dbReference type="Proteomes" id="UP001597260"/>
    </source>
</evidence>
<protein>
    <submittedName>
        <fullName evidence="2">SAM-dependent methyltransferase</fullName>
        <ecNumber evidence="2">2.1.1.-</ecNumber>
    </submittedName>
</protein>
<keyword evidence="2" id="KW-0489">Methyltransferase</keyword>
<proteinExistence type="predicted"/>
<name>A0ABW3YNT3_9ACTN</name>
<dbReference type="Gene3D" id="3.40.50.150">
    <property type="entry name" value="Vaccinia Virus protein VP39"/>
    <property type="match status" value="1"/>
</dbReference>
<dbReference type="Pfam" id="PF04672">
    <property type="entry name" value="Methyltransf_19"/>
    <property type="match status" value="1"/>
</dbReference>
<dbReference type="SUPFAM" id="SSF53335">
    <property type="entry name" value="S-adenosyl-L-methionine-dependent methyltransferases"/>
    <property type="match status" value="1"/>
</dbReference>
<keyword evidence="2" id="KW-0808">Transferase</keyword>
<evidence type="ECO:0000256" key="1">
    <source>
        <dbReference type="SAM" id="MobiDB-lite"/>
    </source>
</evidence>
<comment type="caution">
    <text evidence="2">The sequence shown here is derived from an EMBL/GenBank/DDBJ whole genome shotgun (WGS) entry which is preliminary data.</text>
</comment>
<sequence>MQRPDWAPEGIDMEQFSAARVYDYLLGGSHNFAVDREYARRGLTAIPDLAIQAQANRAFLHRAVRHLTDAGVRQFLDLGSGIPTRGNVHEVAQRAAPDARVVYVDIDPVAVAHSRHMLLDNDLAIAIQEDMRQPETIFANPELGKLLDLDQPVAVLMLAVLHAIPDEADPYGIIARIRDVLPNGSYLVLAQASHESRPEGWRQMVEMSRNTPYPLTPRSQADISRFFEGLTLVEPGVVWAPLWHPEHPDDVDNDPGRSSNMVGVGRKM</sequence>
<keyword evidence="3" id="KW-1185">Reference proteome</keyword>
<dbReference type="InterPro" id="IPR006764">
    <property type="entry name" value="SAM_dep_MeTrfase_SAV2177_type"/>
</dbReference>
<gene>
    <name evidence="2" type="ORF">ACFQ4H_31205</name>
</gene>
<dbReference type="EMBL" id="JBHTMP010000084">
    <property type="protein sequence ID" value="MFD1325558.1"/>
    <property type="molecule type" value="Genomic_DNA"/>
</dbReference>
<dbReference type="EC" id="2.1.1.-" evidence="2"/>
<dbReference type="RefSeq" id="WP_377578113.1">
    <property type="nucleotide sequence ID" value="NZ_JBHTMP010000084.1"/>
</dbReference>
<dbReference type="GO" id="GO:0008168">
    <property type="term" value="F:methyltransferase activity"/>
    <property type="evidence" value="ECO:0007669"/>
    <property type="project" value="UniProtKB-KW"/>
</dbReference>
<organism evidence="2 3">
    <name type="scientific">Micromonospora sonneratiae</name>
    <dbReference type="NCBI Taxonomy" id="1184706"/>
    <lineage>
        <taxon>Bacteria</taxon>
        <taxon>Bacillati</taxon>
        <taxon>Actinomycetota</taxon>
        <taxon>Actinomycetes</taxon>
        <taxon>Micromonosporales</taxon>
        <taxon>Micromonosporaceae</taxon>
        <taxon>Micromonospora</taxon>
    </lineage>
</organism>
<dbReference type="Proteomes" id="UP001597260">
    <property type="component" value="Unassembled WGS sequence"/>
</dbReference>
<reference evidence="3" key="1">
    <citation type="journal article" date="2019" name="Int. J. Syst. Evol. Microbiol.">
        <title>The Global Catalogue of Microorganisms (GCM) 10K type strain sequencing project: providing services to taxonomists for standard genome sequencing and annotation.</title>
        <authorList>
            <consortium name="The Broad Institute Genomics Platform"/>
            <consortium name="The Broad Institute Genome Sequencing Center for Infectious Disease"/>
            <person name="Wu L."/>
            <person name="Ma J."/>
        </authorList>
    </citation>
    <scope>NUCLEOTIDE SEQUENCE [LARGE SCALE GENOMIC DNA]</scope>
    <source>
        <strain evidence="3">JCM 31037</strain>
    </source>
</reference>